<dbReference type="Proteomes" id="UP001524587">
    <property type="component" value="Unassembled WGS sequence"/>
</dbReference>
<protein>
    <submittedName>
        <fullName evidence="1">IS630 family transposase</fullName>
    </submittedName>
</protein>
<comment type="caution">
    <text evidence="1">The sequence shown here is derived from an EMBL/GenBank/DDBJ whole genome shotgun (WGS) entry which is preliminary data.</text>
</comment>
<proteinExistence type="predicted"/>
<accession>A0ABT1WBC2</accession>
<evidence type="ECO:0000313" key="2">
    <source>
        <dbReference type="Proteomes" id="UP001524587"/>
    </source>
</evidence>
<keyword evidence="2" id="KW-1185">Reference proteome</keyword>
<gene>
    <name evidence="1" type="ORF">NFI95_17235</name>
</gene>
<sequence>SRRAVARLLSLGESTVIRWTQRQVTTGSCAAKPRGGARRVALLHERDWILARMAAAPDLTVRALRAELAARGTVVCVDAVWRFLSREHLTFKKNTARHRAAPR</sequence>
<dbReference type="EMBL" id="JAMSKV010000037">
    <property type="protein sequence ID" value="MCQ8280182.1"/>
    <property type="molecule type" value="Genomic_DNA"/>
</dbReference>
<dbReference type="InterPro" id="IPR009057">
    <property type="entry name" value="Homeodomain-like_sf"/>
</dbReference>
<organism evidence="1 2">
    <name type="scientific">Endosaccharibacter trunci</name>
    <dbReference type="NCBI Taxonomy" id="2812733"/>
    <lineage>
        <taxon>Bacteria</taxon>
        <taxon>Pseudomonadati</taxon>
        <taxon>Pseudomonadota</taxon>
        <taxon>Alphaproteobacteria</taxon>
        <taxon>Acetobacterales</taxon>
        <taxon>Acetobacteraceae</taxon>
        <taxon>Endosaccharibacter</taxon>
    </lineage>
</organism>
<evidence type="ECO:0000313" key="1">
    <source>
        <dbReference type="EMBL" id="MCQ8280182.1"/>
    </source>
</evidence>
<name>A0ABT1WBC2_9PROT</name>
<feature type="non-terminal residue" evidence="1">
    <location>
        <position position="1"/>
    </location>
</feature>
<dbReference type="SUPFAM" id="SSF46689">
    <property type="entry name" value="Homeodomain-like"/>
    <property type="match status" value="1"/>
</dbReference>
<reference evidence="1 2" key="1">
    <citation type="submission" date="2022-06" db="EMBL/GenBank/DDBJ databases">
        <title>Endosaccharibacter gen. nov., sp. nov., endophytic bacteria isolated from sugarcane.</title>
        <authorList>
            <person name="Pitiwittayakul N."/>
            <person name="Yukphan P."/>
            <person name="Charoenyingcharoen P."/>
            <person name="Tanasupawat S."/>
        </authorList>
    </citation>
    <scope>NUCLEOTIDE SEQUENCE [LARGE SCALE GENOMIC DNA]</scope>
    <source>
        <strain evidence="1 2">KSS8</strain>
    </source>
</reference>